<evidence type="ECO:0000313" key="2">
    <source>
        <dbReference type="Proteomes" id="UP000270036"/>
    </source>
</evidence>
<sequence>MQVLDSYYKYFFGRSFKVRLIYLQKMIQILTIIASFKNTFKKSSVIGGSYF</sequence>
<dbReference type="EMBL" id="LR134441">
    <property type="protein sequence ID" value="VEH99846.1"/>
    <property type="molecule type" value="Genomic_DNA"/>
</dbReference>
<dbReference type="Proteomes" id="UP000270036">
    <property type="component" value="Chromosome"/>
</dbReference>
<evidence type="ECO:0000313" key="1">
    <source>
        <dbReference type="EMBL" id="VEH99846.1"/>
    </source>
</evidence>
<dbReference type="AlphaFoldDB" id="A0A448NSB7"/>
<protein>
    <submittedName>
        <fullName evidence="1">Uncharacterized protein</fullName>
    </submittedName>
</protein>
<reference evidence="1 2" key="1">
    <citation type="submission" date="2018-12" db="EMBL/GenBank/DDBJ databases">
        <authorList>
            <consortium name="Pathogen Informatics"/>
        </authorList>
    </citation>
    <scope>NUCLEOTIDE SEQUENCE [LARGE SCALE GENOMIC DNA]</scope>
    <source>
        <strain evidence="1 2">NCTC13489</strain>
    </source>
</reference>
<organism evidence="1 2">
    <name type="scientific">Kaistella antarctica</name>
    <dbReference type="NCBI Taxonomy" id="266748"/>
    <lineage>
        <taxon>Bacteria</taxon>
        <taxon>Pseudomonadati</taxon>
        <taxon>Bacteroidota</taxon>
        <taxon>Flavobacteriia</taxon>
        <taxon>Flavobacteriales</taxon>
        <taxon>Weeksellaceae</taxon>
        <taxon>Chryseobacterium group</taxon>
        <taxon>Kaistella</taxon>
    </lineage>
</organism>
<dbReference type="KEGG" id="cant:NCTC13489_01825"/>
<name>A0A448NSB7_9FLAO</name>
<accession>A0A448NSB7</accession>
<proteinExistence type="predicted"/>
<gene>
    <name evidence="1" type="ORF">NCTC13489_01825</name>
</gene>